<organism evidence="2 3">
    <name type="scientific">Ancylostoma duodenale</name>
    <dbReference type="NCBI Taxonomy" id="51022"/>
    <lineage>
        <taxon>Eukaryota</taxon>
        <taxon>Metazoa</taxon>
        <taxon>Ecdysozoa</taxon>
        <taxon>Nematoda</taxon>
        <taxon>Chromadorea</taxon>
        <taxon>Rhabditida</taxon>
        <taxon>Rhabditina</taxon>
        <taxon>Rhabditomorpha</taxon>
        <taxon>Strongyloidea</taxon>
        <taxon>Ancylostomatidae</taxon>
        <taxon>Ancylostomatinae</taxon>
        <taxon>Ancylostoma</taxon>
    </lineage>
</organism>
<dbReference type="Proteomes" id="UP000054047">
    <property type="component" value="Unassembled WGS sequence"/>
</dbReference>
<evidence type="ECO:0000313" key="3">
    <source>
        <dbReference type="Proteomes" id="UP000054047"/>
    </source>
</evidence>
<evidence type="ECO:0000313" key="2">
    <source>
        <dbReference type="EMBL" id="KIH60540.1"/>
    </source>
</evidence>
<accession>A0A0C2GH70</accession>
<sequence length="72" mass="8569">MCFDSLRGTQKYQRRSRNDASETSLGPKKVENILRDAFDDLVKVYEKSETVFARQIVSIPRFHLRVFMRRQC</sequence>
<gene>
    <name evidence="2" type="ORF">ANCDUO_09210</name>
</gene>
<name>A0A0C2GH70_9BILA</name>
<dbReference type="AlphaFoldDB" id="A0A0C2GH70"/>
<evidence type="ECO:0000256" key="1">
    <source>
        <dbReference type="SAM" id="MobiDB-lite"/>
    </source>
</evidence>
<dbReference type="EMBL" id="KN730869">
    <property type="protein sequence ID" value="KIH60540.1"/>
    <property type="molecule type" value="Genomic_DNA"/>
</dbReference>
<reference evidence="2 3" key="1">
    <citation type="submission" date="2013-12" db="EMBL/GenBank/DDBJ databases">
        <title>Draft genome of the parsitic nematode Ancylostoma duodenale.</title>
        <authorList>
            <person name="Mitreva M."/>
        </authorList>
    </citation>
    <scope>NUCLEOTIDE SEQUENCE [LARGE SCALE GENOMIC DNA]</scope>
    <source>
        <strain evidence="2 3">Zhejiang</strain>
    </source>
</reference>
<keyword evidence="3" id="KW-1185">Reference proteome</keyword>
<protein>
    <submittedName>
        <fullName evidence="2">Uncharacterized protein</fullName>
    </submittedName>
</protein>
<feature type="region of interest" description="Disordered" evidence="1">
    <location>
        <begin position="1"/>
        <end position="24"/>
    </location>
</feature>
<proteinExistence type="predicted"/>